<accession>A0ABT6KML7</accession>
<sequence>MTFTMILLAALSATAIVAVIRSVSRDGYGPVPTRRWVR</sequence>
<organism evidence="1 2">
    <name type="scientific">Antiquaquibacter oligotrophicus</name>
    <dbReference type="NCBI Taxonomy" id="2880260"/>
    <lineage>
        <taxon>Bacteria</taxon>
        <taxon>Bacillati</taxon>
        <taxon>Actinomycetota</taxon>
        <taxon>Actinomycetes</taxon>
        <taxon>Micrococcales</taxon>
        <taxon>Microbacteriaceae</taxon>
        <taxon>Antiquaquibacter</taxon>
    </lineage>
</organism>
<proteinExistence type="predicted"/>
<dbReference type="Proteomes" id="UP001160142">
    <property type="component" value="Unassembled WGS sequence"/>
</dbReference>
<gene>
    <name evidence="1" type="ORF">M2152_000596</name>
</gene>
<evidence type="ECO:0000313" key="1">
    <source>
        <dbReference type="EMBL" id="MDH6180414.1"/>
    </source>
</evidence>
<evidence type="ECO:0000313" key="2">
    <source>
        <dbReference type="Proteomes" id="UP001160142"/>
    </source>
</evidence>
<reference evidence="1 2" key="1">
    <citation type="submission" date="2023-04" db="EMBL/GenBank/DDBJ databases">
        <title>Genome Encyclopedia of Bacteria and Archaea VI: Functional Genomics of Type Strains.</title>
        <authorList>
            <person name="Whitman W."/>
        </authorList>
    </citation>
    <scope>NUCLEOTIDE SEQUENCE [LARGE SCALE GENOMIC DNA]</scope>
    <source>
        <strain evidence="1 2">SG_E_30_P1</strain>
    </source>
</reference>
<comment type="caution">
    <text evidence="1">The sequence shown here is derived from an EMBL/GenBank/DDBJ whole genome shotgun (WGS) entry which is preliminary data.</text>
</comment>
<keyword evidence="2" id="KW-1185">Reference proteome</keyword>
<protein>
    <submittedName>
        <fullName evidence="1">Uncharacterized protein</fullName>
    </submittedName>
</protein>
<name>A0ABT6KML7_9MICO</name>
<dbReference type="EMBL" id="JARXVQ010000001">
    <property type="protein sequence ID" value="MDH6180414.1"/>
    <property type="molecule type" value="Genomic_DNA"/>
</dbReference>